<protein>
    <recommendedName>
        <fullName evidence="3">RNase H type-1 domain-containing protein</fullName>
    </recommendedName>
</protein>
<name>A0ABR2ESH7_9ROSI</name>
<accession>A0ABR2ESH7</accession>
<evidence type="ECO:0000313" key="2">
    <source>
        <dbReference type="Proteomes" id="UP001472677"/>
    </source>
</evidence>
<reference evidence="1 2" key="1">
    <citation type="journal article" date="2024" name="G3 (Bethesda)">
        <title>Genome assembly of Hibiscus sabdariffa L. provides insights into metabolisms of medicinal natural products.</title>
        <authorList>
            <person name="Kim T."/>
        </authorList>
    </citation>
    <scope>NUCLEOTIDE SEQUENCE [LARGE SCALE GENOMIC DNA]</scope>
    <source>
        <strain evidence="1">TK-2024</strain>
        <tissue evidence="1">Old leaves</tissue>
    </source>
</reference>
<sequence>MIMAACTISHYHVADAFVAEALAYFQAIVFAKDLGFRRIIVEESVAFCFARCEANNVVYVLACDGRSDRAPRY</sequence>
<evidence type="ECO:0000313" key="1">
    <source>
        <dbReference type="EMBL" id="KAK8564987.1"/>
    </source>
</evidence>
<dbReference type="Proteomes" id="UP001472677">
    <property type="component" value="Unassembled WGS sequence"/>
</dbReference>
<proteinExistence type="predicted"/>
<keyword evidence="2" id="KW-1185">Reference proteome</keyword>
<dbReference type="EMBL" id="JBBPBM010000010">
    <property type="protein sequence ID" value="KAK8564987.1"/>
    <property type="molecule type" value="Genomic_DNA"/>
</dbReference>
<comment type="caution">
    <text evidence="1">The sequence shown here is derived from an EMBL/GenBank/DDBJ whole genome shotgun (WGS) entry which is preliminary data.</text>
</comment>
<gene>
    <name evidence="1" type="ORF">V6N12_058563</name>
</gene>
<evidence type="ECO:0008006" key="3">
    <source>
        <dbReference type="Google" id="ProtNLM"/>
    </source>
</evidence>
<organism evidence="1 2">
    <name type="scientific">Hibiscus sabdariffa</name>
    <name type="common">roselle</name>
    <dbReference type="NCBI Taxonomy" id="183260"/>
    <lineage>
        <taxon>Eukaryota</taxon>
        <taxon>Viridiplantae</taxon>
        <taxon>Streptophyta</taxon>
        <taxon>Embryophyta</taxon>
        <taxon>Tracheophyta</taxon>
        <taxon>Spermatophyta</taxon>
        <taxon>Magnoliopsida</taxon>
        <taxon>eudicotyledons</taxon>
        <taxon>Gunneridae</taxon>
        <taxon>Pentapetalae</taxon>
        <taxon>rosids</taxon>
        <taxon>malvids</taxon>
        <taxon>Malvales</taxon>
        <taxon>Malvaceae</taxon>
        <taxon>Malvoideae</taxon>
        <taxon>Hibiscus</taxon>
    </lineage>
</organism>